<dbReference type="Pfam" id="PF02082">
    <property type="entry name" value="Rrf2"/>
    <property type="match status" value="1"/>
</dbReference>
<dbReference type="AlphaFoldDB" id="A0A419ERW6"/>
<dbReference type="InterPro" id="IPR036388">
    <property type="entry name" value="WH-like_DNA-bd_sf"/>
</dbReference>
<dbReference type="PANTHER" id="PTHR33221:SF15">
    <property type="entry name" value="HTH-TYPE TRANSCRIPTIONAL REGULATOR YWGB-RELATED"/>
    <property type="match status" value="1"/>
</dbReference>
<dbReference type="Proteomes" id="UP000285961">
    <property type="component" value="Unassembled WGS sequence"/>
</dbReference>
<dbReference type="EMBL" id="QZKI01000119">
    <property type="protein sequence ID" value="RJP66107.1"/>
    <property type="molecule type" value="Genomic_DNA"/>
</dbReference>
<organism evidence="1 2">
    <name type="scientific">Candidatus Abyssobacteria bacterium SURF_17</name>
    <dbReference type="NCBI Taxonomy" id="2093361"/>
    <lineage>
        <taxon>Bacteria</taxon>
        <taxon>Pseudomonadati</taxon>
        <taxon>Candidatus Hydrogenedentota</taxon>
        <taxon>Candidatus Abyssobacteria</taxon>
    </lineage>
</organism>
<dbReference type="InterPro" id="IPR036390">
    <property type="entry name" value="WH_DNA-bd_sf"/>
</dbReference>
<evidence type="ECO:0000313" key="1">
    <source>
        <dbReference type="EMBL" id="RJP66107.1"/>
    </source>
</evidence>
<dbReference type="PANTHER" id="PTHR33221">
    <property type="entry name" value="WINGED HELIX-TURN-HELIX TRANSCRIPTIONAL REGULATOR, RRF2 FAMILY"/>
    <property type="match status" value="1"/>
</dbReference>
<comment type="caution">
    <text evidence="1">The sequence shown here is derived from an EMBL/GenBank/DDBJ whole genome shotgun (WGS) entry which is preliminary data.</text>
</comment>
<protein>
    <submittedName>
        <fullName evidence="1">Rrf2 family transcriptional regulator</fullName>
    </submittedName>
</protein>
<proteinExistence type="predicted"/>
<gene>
    <name evidence="1" type="ORF">C4532_16515</name>
</gene>
<dbReference type="Gene3D" id="1.10.10.10">
    <property type="entry name" value="Winged helix-like DNA-binding domain superfamily/Winged helix DNA-binding domain"/>
    <property type="match status" value="1"/>
</dbReference>
<dbReference type="InterPro" id="IPR000944">
    <property type="entry name" value="Tscrpt_reg_Rrf2"/>
</dbReference>
<reference evidence="1 2" key="1">
    <citation type="journal article" date="2017" name="ISME J.">
        <title>Energy and carbon metabolisms in a deep terrestrial subsurface fluid microbial community.</title>
        <authorList>
            <person name="Momper L."/>
            <person name="Jungbluth S.P."/>
            <person name="Lee M.D."/>
            <person name="Amend J.P."/>
        </authorList>
    </citation>
    <scope>NUCLEOTIDE SEQUENCE [LARGE SCALE GENOMIC DNA]</scope>
    <source>
        <strain evidence="1">SURF_17</strain>
    </source>
</reference>
<evidence type="ECO:0000313" key="2">
    <source>
        <dbReference type="Proteomes" id="UP000285961"/>
    </source>
</evidence>
<dbReference type="GO" id="GO:0003700">
    <property type="term" value="F:DNA-binding transcription factor activity"/>
    <property type="evidence" value="ECO:0007669"/>
    <property type="project" value="TreeGrafter"/>
</dbReference>
<dbReference type="SUPFAM" id="SSF46785">
    <property type="entry name" value="Winged helix' DNA-binding domain"/>
    <property type="match status" value="1"/>
</dbReference>
<dbReference type="PROSITE" id="PS51197">
    <property type="entry name" value="HTH_RRF2_2"/>
    <property type="match status" value="1"/>
</dbReference>
<dbReference type="GO" id="GO:0005829">
    <property type="term" value="C:cytosol"/>
    <property type="evidence" value="ECO:0007669"/>
    <property type="project" value="TreeGrafter"/>
</dbReference>
<name>A0A419ERW6_9BACT</name>
<accession>A0A419ERW6</accession>
<sequence>MKFFSKGSEYAIRAMLHVAESHSFDGFSPKKICAEAGIPEPFGRKAFAELVKAQIIQGTRGPGGGYNLMRDPADTSLLDIVLAVDGQHSFDDCPMGLQCEAQKAGGSFRACKNCRIPKPKCGLNHVCPMHSLWKQTRQSVIHYLETTTLEDIKDRLIAASSRKDISA</sequence>